<dbReference type="GO" id="GO:0006515">
    <property type="term" value="P:protein quality control for misfolded or incompletely synthesized proteins"/>
    <property type="evidence" value="ECO:0007669"/>
    <property type="project" value="TreeGrafter"/>
</dbReference>
<keyword evidence="7" id="KW-0472">Membrane</keyword>
<evidence type="ECO:0000256" key="5">
    <source>
        <dbReference type="ARBA" id="ARBA00023049"/>
    </source>
</evidence>
<name>A0A8H7QZU0_9FUNG</name>
<dbReference type="Pfam" id="PF01435">
    <property type="entry name" value="Peptidase_M48"/>
    <property type="match status" value="1"/>
</dbReference>
<keyword evidence="4 6" id="KW-0862">Zinc</keyword>
<evidence type="ECO:0000256" key="7">
    <source>
        <dbReference type="SAM" id="Phobius"/>
    </source>
</evidence>
<evidence type="ECO:0000256" key="3">
    <source>
        <dbReference type="ARBA" id="ARBA00022801"/>
    </source>
</evidence>
<comment type="similarity">
    <text evidence="6">Belongs to the peptidase M48 family.</text>
</comment>
<dbReference type="GO" id="GO:0034982">
    <property type="term" value="P:mitochondrial protein processing"/>
    <property type="evidence" value="ECO:0007669"/>
    <property type="project" value="TreeGrafter"/>
</dbReference>
<dbReference type="GO" id="GO:0046872">
    <property type="term" value="F:metal ion binding"/>
    <property type="evidence" value="ECO:0007669"/>
    <property type="project" value="UniProtKB-KW"/>
</dbReference>
<evidence type="ECO:0000313" key="10">
    <source>
        <dbReference type="Proteomes" id="UP000603453"/>
    </source>
</evidence>
<dbReference type="InterPro" id="IPR001915">
    <property type="entry name" value="Peptidase_M48"/>
</dbReference>
<keyword evidence="10" id="KW-1185">Reference proteome</keyword>
<dbReference type="OrthoDB" id="7464992at2759"/>
<evidence type="ECO:0000256" key="4">
    <source>
        <dbReference type="ARBA" id="ARBA00022833"/>
    </source>
</evidence>
<sequence>MTTAFKLGNSVLRRLQKPFLLKPQTNVLTTFRPLARNYATPIIKYRPPIEEVNVYRRFQNNQKIPFYKSKRVWVFVGTGTVIFGGYYVTHLERVPISGRARFMDITPRQEEAMAIQAYNEVMSQYGARILPKSHPYSKFVRRVAQRLVNVSGMEDMKWEFYVVDSPEKNAFVLPGGKVFVFTGILPIVQNEDGMAAVLGHEISHQLARHSAEKLSFAKILLVLQITLSLFGIDPSFIFNTFTTNFLMLMPFSRKCETEADDIGLQLMAQACFDPREAIQVWRRMEKAAESGIPQFASTHPSHKNRIEFLTKELPSALEKRSQSDCSSDMHRFSEQFRATNWARW</sequence>
<reference evidence="9" key="1">
    <citation type="submission" date="2020-12" db="EMBL/GenBank/DDBJ databases">
        <title>Metabolic potential, ecology and presence of endohyphal bacteria is reflected in genomic diversity of Mucoromycotina.</title>
        <authorList>
            <person name="Muszewska A."/>
            <person name="Okrasinska A."/>
            <person name="Steczkiewicz K."/>
            <person name="Drgas O."/>
            <person name="Orlowska M."/>
            <person name="Perlinska-Lenart U."/>
            <person name="Aleksandrzak-Piekarczyk T."/>
            <person name="Szatraj K."/>
            <person name="Zielenkiewicz U."/>
            <person name="Pilsyk S."/>
            <person name="Malc E."/>
            <person name="Mieczkowski P."/>
            <person name="Kruszewska J.S."/>
            <person name="Biernat P."/>
            <person name="Pawlowska J."/>
        </authorList>
    </citation>
    <scope>NUCLEOTIDE SEQUENCE</scope>
    <source>
        <strain evidence="9">WA0000017839</strain>
    </source>
</reference>
<feature type="domain" description="Peptidase M48" evidence="8">
    <location>
        <begin position="140"/>
        <end position="311"/>
    </location>
</feature>
<keyword evidence="1 6" id="KW-0645">Protease</keyword>
<dbReference type="PANTHER" id="PTHR22726:SF1">
    <property type="entry name" value="METALLOENDOPEPTIDASE OMA1, MITOCHONDRIAL"/>
    <property type="match status" value="1"/>
</dbReference>
<keyword evidence="7" id="KW-0812">Transmembrane</keyword>
<dbReference type="GO" id="GO:0005743">
    <property type="term" value="C:mitochondrial inner membrane"/>
    <property type="evidence" value="ECO:0007669"/>
    <property type="project" value="TreeGrafter"/>
</dbReference>
<evidence type="ECO:0000256" key="2">
    <source>
        <dbReference type="ARBA" id="ARBA00022723"/>
    </source>
</evidence>
<dbReference type="Proteomes" id="UP000603453">
    <property type="component" value="Unassembled WGS sequence"/>
</dbReference>
<protein>
    <recommendedName>
        <fullName evidence="8">Peptidase M48 domain-containing protein</fullName>
    </recommendedName>
</protein>
<keyword evidence="2" id="KW-0479">Metal-binding</keyword>
<dbReference type="EMBL" id="JAEPRD010000067">
    <property type="protein sequence ID" value="KAG2201839.1"/>
    <property type="molecule type" value="Genomic_DNA"/>
</dbReference>
<dbReference type="CDD" id="cd07331">
    <property type="entry name" value="M48C_Oma1_like"/>
    <property type="match status" value="1"/>
</dbReference>
<dbReference type="AlphaFoldDB" id="A0A8H7QZU0"/>
<evidence type="ECO:0000259" key="8">
    <source>
        <dbReference type="Pfam" id="PF01435"/>
    </source>
</evidence>
<accession>A0A8H7QZU0</accession>
<organism evidence="9 10">
    <name type="scientific">Mucor saturninus</name>
    <dbReference type="NCBI Taxonomy" id="64648"/>
    <lineage>
        <taxon>Eukaryota</taxon>
        <taxon>Fungi</taxon>
        <taxon>Fungi incertae sedis</taxon>
        <taxon>Mucoromycota</taxon>
        <taxon>Mucoromycotina</taxon>
        <taxon>Mucoromycetes</taxon>
        <taxon>Mucorales</taxon>
        <taxon>Mucorineae</taxon>
        <taxon>Mucoraceae</taxon>
        <taxon>Mucor</taxon>
    </lineage>
</organism>
<dbReference type="PANTHER" id="PTHR22726">
    <property type="entry name" value="METALLOENDOPEPTIDASE OMA1"/>
    <property type="match status" value="1"/>
</dbReference>
<comment type="caution">
    <text evidence="9">The sequence shown here is derived from an EMBL/GenBank/DDBJ whole genome shotgun (WGS) entry which is preliminary data.</text>
</comment>
<comment type="cofactor">
    <cofactor evidence="6">
        <name>Zn(2+)</name>
        <dbReference type="ChEBI" id="CHEBI:29105"/>
    </cofactor>
    <text evidence="6">Binds 1 zinc ion per subunit.</text>
</comment>
<evidence type="ECO:0000256" key="6">
    <source>
        <dbReference type="RuleBase" id="RU003983"/>
    </source>
</evidence>
<keyword evidence="5 6" id="KW-0482">Metalloprotease</keyword>
<feature type="transmembrane region" description="Helical" evidence="7">
    <location>
        <begin position="72"/>
        <end position="89"/>
    </location>
</feature>
<evidence type="ECO:0000313" key="9">
    <source>
        <dbReference type="EMBL" id="KAG2201839.1"/>
    </source>
</evidence>
<gene>
    <name evidence="9" type="ORF">INT47_004396</name>
</gene>
<dbReference type="GO" id="GO:0004222">
    <property type="term" value="F:metalloendopeptidase activity"/>
    <property type="evidence" value="ECO:0007669"/>
    <property type="project" value="InterPro"/>
</dbReference>
<dbReference type="InterPro" id="IPR051156">
    <property type="entry name" value="Mito/Outer_Membr_Metalloprot"/>
</dbReference>
<dbReference type="Gene3D" id="3.30.2010.10">
    <property type="entry name" value="Metalloproteases ('zincins'), catalytic domain"/>
    <property type="match status" value="1"/>
</dbReference>
<evidence type="ECO:0000256" key="1">
    <source>
        <dbReference type="ARBA" id="ARBA00022670"/>
    </source>
</evidence>
<keyword evidence="3 6" id="KW-0378">Hydrolase</keyword>
<proteinExistence type="inferred from homology"/>
<keyword evidence="7" id="KW-1133">Transmembrane helix</keyword>